<evidence type="ECO:0000256" key="13">
    <source>
        <dbReference type="RuleBase" id="RU003421"/>
    </source>
</evidence>
<sequence>MSNLYPEIEPFETGMLDVGDGNRMYWAVSGSPDGAPAIILHGGPGSGHSTRLSCYFDPAAYRIIAFDQRGCGQSLPHASDPATDLSVNTTSHLLRDLELLRRHLGVDKWLVFGVSWGCTLGLAYAIQNRQNVAALVAAGVTTTRRCEIDWLYRGIAPLFPEQWTRFRNGVPADQREDLVAAYYELLGNPDPAIRAKAAQDWHDWESASISIDPNSKPSAKWAEPSYRMARARIVTHYFHHSGWLEEGILLRQAHMLNGIPGVMVQGRLDLEAPLVTAWELSQVWKDGKLVIVDNAGHSPSDPGMSEAIIAATDEFASKTRSEEGV</sequence>
<evidence type="ECO:0000256" key="5">
    <source>
        <dbReference type="ARBA" id="ARBA00021843"/>
    </source>
</evidence>
<dbReference type="NCBIfam" id="TIGR01249">
    <property type="entry name" value="pro_imino_pep_1"/>
    <property type="match status" value="1"/>
</dbReference>
<dbReference type="GO" id="GO:0006508">
    <property type="term" value="P:proteolysis"/>
    <property type="evidence" value="ECO:0007669"/>
    <property type="project" value="UniProtKB-KW"/>
</dbReference>
<dbReference type="InterPro" id="IPR002410">
    <property type="entry name" value="Peptidase_S33"/>
</dbReference>
<keyword evidence="6 11" id="KW-0031">Aminopeptidase</keyword>
<dbReference type="InterPro" id="IPR000073">
    <property type="entry name" value="AB_hydrolase_1"/>
</dbReference>
<organism evidence="15 16">
    <name type="scientific">Phyllobacterium trifolii</name>
    <dbReference type="NCBI Taxonomy" id="300193"/>
    <lineage>
        <taxon>Bacteria</taxon>
        <taxon>Pseudomonadati</taxon>
        <taxon>Pseudomonadota</taxon>
        <taxon>Alphaproteobacteria</taxon>
        <taxon>Hyphomicrobiales</taxon>
        <taxon>Phyllobacteriaceae</taxon>
        <taxon>Phyllobacterium</taxon>
    </lineage>
</organism>
<dbReference type="PRINTS" id="PR00793">
    <property type="entry name" value="PROAMNOPTASE"/>
</dbReference>
<evidence type="ECO:0000259" key="14">
    <source>
        <dbReference type="Pfam" id="PF00561"/>
    </source>
</evidence>
<evidence type="ECO:0000256" key="11">
    <source>
        <dbReference type="PIRNR" id="PIRNR006431"/>
    </source>
</evidence>
<dbReference type="GO" id="GO:0005737">
    <property type="term" value="C:cytoplasm"/>
    <property type="evidence" value="ECO:0007669"/>
    <property type="project" value="UniProtKB-SubCell"/>
</dbReference>
<feature type="active site" description="Proton donor" evidence="12">
    <location>
        <position position="297"/>
    </location>
</feature>
<evidence type="ECO:0000256" key="9">
    <source>
        <dbReference type="ARBA" id="ARBA00022801"/>
    </source>
</evidence>
<dbReference type="Pfam" id="PF00561">
    <property type="entry name" value="Abhydrolase_1"/>
    <property type="match status" value="1"/>
</dbReference>
<dbReference type="Proteomes" id="UP000554520">
    <property type="component" value="Unassembled WGS sequence"/>
</dbReference>
<evidence type="ECO:0000256" key="2">
    <source>
        <dbReference type="ARBA" id="ARBA00004496"/>
    </source>
</evidence>
<keyword evidence="9 11" id="KW-0378">Hydrolase</keyword>
<protein>
    <recommendedName>
        <fullName evidence="5 11">Proline iminopeptidase</fullName>
        <shortName evidence="11">PIP</shortName>
        <ecNumber evidence="4 11">3.4.11.5</ecNumber>
    </recommendedName>
    <alternativeName>
        <fullName evidence="10 11">Prolyl aminopeptidase</fullName>
    </alternativeName>
</protein>
<dbReference type="EC" id="3.4.11.5" evidence="4 11"/>
<accession>A0A839UDM0</accession>
<dbReference type="RefSeq" id="WP_112531320.1">
    <property type="nucleotide sequence ID" value="NZ_JACHXN010000027.1"/>
</dbReference>
<evidence type="ECO:0000256" key="6">
    <source>
        <dbReference type="ARBA" id="ARBA00022438"/>
    </source>
</evidence>
<evidence type="ECO:0000256" key="7">
    <source>
        <dbReference type="ARBA" id="ARBA00022490"/>
    </source>
</evidence>
<dbReference type="InterPro" id="IPR005944">
    <property type="entry name" value="Pro_iminopeptidase"/>
</dbReference>
<dbReference type="AlphaFoldDB" id="A0A839UDM0"/>
<proteinExistence type="inferred from homology"/>
<dbReference type="InterPro" id="IPR029058">
    <property type="entry name" value="AB_hydrolase_fold"/>
</dbReference>
<comment type="caution">
    <text evidence="15">The sequence shown here is derived from an EMBL/GenBank/DDBJ whole genome shotgun (WGS) entry which is preliminary data.</text>
</comment>
<evidence type="ECO:0000256" key="8">
    <source>
        <dbReference type="ARBA" id="ARBA00022670"/>
    </source>
</evidence>
<gene>
    <name evidence="15" type="ORF">FHS21_005577</name>
</gene>
<evidence type="ECO:0000256" key="1">
    <source>
        <dbReference type="ARBA" id="ARBA00001585"/>
    </source>
</evidence>
<comment type="catalytic activity">
    <reaction evidence="1 11 13">
        <text>Release of N-terminal proline from a peptide.</text>
        <dbReference type="EC" id="3.4.11.5"/>
    </reaction>
</comment>
<dbReference type="PIRSF" id="PIRSF006431">
    <property type="entry name" value="Pept_S33"/>
    <property type="match status" value="1"/>
</dbReference>
<dbReference type="SUPFAM" id="SSF53474">
    <property type="entry name" value="alpha/beta-Hydrolases"/>
    <property type="match status" value="1"/>
</dbReference>
<evidence type="ECO:0000256" key="10">
    <source>
        <dbReference type="ARBA" id="ARBA00029605"/>
    </source>
</evidence>
<feature type="domain" description="AB hydrolase-1" evidence="14">
    <location>
        <begin position="38"/>
        <end position="299"/>
    </location>
</feature>
<name>A0A839UDM0_9HYPH</name>
<dbReference type="EMBL" id="JACHXN010000027">
    <property type="protein sequence ID" value="MBB3149126.1"/>
    <property type="molecule type" value="Genomic_DNA"/>
</dbReference>
<evidence type="ECO:0000256" key="3">
    <source>
        <dbReference type="ARBA" id="ARBA00010088"/>
    </source>
</evidence>
<evidence type="ECO:0000256" key="12">
    <source>
        <dbReference type="PIRSR" id="PIRSR006431-1"/>
    </source>
</evidence>
<evidence type="ECO:0000313" key="15">
    <source>
        <dbReference type="EMBL" id="MBB3149126.1"/>
    </source>
</evidence>
<keyword evidence="16" id="KW-1185">Reference proteome</keyword>
<comment type="similarity">
    <text evidence="3 11 13">Belongs to the peptidase S33 family.</text>
</comment>
<evidence type="ECO:0000313" key="16">
    <source>
        <dbReference type="Proteomes" id="UP000554520"/>
    </source>
</evidence>
<dbReference type="PANTHER" id="PTHR43722:SF1">
    <property type="entry name" value="PROLINE IMINOPEPTIDASE"/>
    <property type="match status" value="1"/>
</dbReference>
<dbReference type="GO" id="GO:0004177">
    <property type="term" value="F:aminopeptidase activity"/>
    <property type="evidence" value="ECO:0007669"/>
    <property type="project" value="UniProtKB-UniRule"/>
</dbReference>
<feature type="active site" evidence="12">
    <location>
        <position position="269"/>
    </location>
</feature>
<keyword evidence="7 11" id="KW-0963">Cytoplasm</keyword>
<dbReference type="PANTHER" id="PTHR43722">
    <property type="entry name" value="PROLINE IMINOPEPTIDASE"/>
    <property type="match status" value="1"/>
</dbReference>
<evidence type="ECO:0000256" key="4">
    <source>
        <dbReference type="ARBA" id="ARBA00012568"/>
    </source>
</evidence>
<comment type="subcellular location">
    <subcellularLocation>
        <location evidence="2 11">Cytoplasm</location>
    </subcellularLocation>
</comment>
<reference evidence="15 16" key="1">
    <citation type="submission" date="2020-08" db="EMBL/GenBank/DDBJ databases">
        <title>Genomic Encyclopedia of Type Strains, Phase III (KMG-III): the genomes of soil and plant-associated and newly described type strains.</title>
        <authorList>
            <person name="Whitman W."/>
        </authorList>
    </citation>
    <scope>NUCLEOTIDE SEQUENCE [LARGE SCALE GENOMIC DNA]</scope>
    <source>
        <strain evidence="15 16">CECT 7015</strain>
    </source>
</reference>
<feature type="active site" description="Nucleophile" evidence="12">
    <location>
        <position position="115"/>
    </location>
</feature>
<keyword evidence="8 11" id="KW-0645">Protease</keyword>
<dbReference type="Gene3D" id="3.40.50.1820">
    <property type="entry name" value="alpha/beta hydrolase"/>
    <property type="match status" value="1"/>
</dbReference>